<organism evidence="1 2">
    <name type="scientific">Rhizopus microsporus ATCC 52813</name>
    <dbReference type="NCBI Taxonomy" id="1340429"/>
    <lineage>
        <taxon>Eukaryota</taxon>
        <taxon>Fungi</taxon>
        <taxon>Fungi incertae sedis</taxon>
        <taxon>Mucoromycota</taxon>
        <taxon>Mucoromycotina</taxon>
        <taxon>Mucoromycetes</taxon>
        <taxon>Mucorales</taxon>
        <taxon>Mucorineae</taxon>
        <taxon>Rhizopodaceae</taxon>
        <taxon>Rhizopus</taxon>
    </lineage>
</organism>
<sequence length="312" mass="35566">MIMVTTTFSTTNGSTFDSPDDDHSMANNFNVVDAFCMTQLSLKNYRRKLSLEDHLHLALVSISMLFLSSNQYPDEVKPFFMASILLIAAIQPSCLIDNLLTKTINREQAETNFKSLSLKLLTQIREDVECLDYQATTRINRRRYRIHPDFSNRRPDLCITKSCGVKWDASCGFGEVKPAVHGLNHYLVCKDLLRVAMFCKNSLDSQHMEGILGIQIIGRTVKFYVLILPAIGLYVLLDLAEIMIPDNLQNLASLVIETSNIMKALNVFDMRTNDTETLIKRLTPTISKIMFDQVFSTSKHRNRQCPFKLCHD</sequence>
<dbReference type="GeneID" id="35440811"/>
<dbReference type="EMBL" id="KZ303876">
    <property type="protein sequence ID" value="PHZ07422.1"/>
    <property type="molecule type" value="Genomic_DNA"/>
</dbReference>
<reference evidence="1 2" key="1">
    <citation type="journal article" date="2016" name="Proc. Natl. Acad. Sci. U.S.A.">
        <title>Lipid metabolic changes in an early divergent fungus govern the establishment of a mutualistic symbiosis with endobacteria.</title>
        <authorList>
            <person name="Lastovetsky O.A."/>
            <person name="Gaspar M.L."/>
            <person name="Mondo S.J."/>
            <person name="LaButti K.M."/>
            <person name="Sandor L."/>
            <person name="Grigoriev I.V."/>
            <person name="Henry S.A."/>
            <person name="Pawlowska T.E."/>
        </authorList>
    </citation>
    <scope>NUCLEOTIDE SEQUENCE [LARGE SCALE GENOMIC DNA]</scope>
    <source>
        <strain evidence="1 2">ATCC 52813</strain>
    </source>
</reference>
<gene>
    <name evidence="1" type="ORF">RHIMIDRAFT_242629</name>
</gene>
<protein>
    <submittedName>
        <fullName evidence="1">Uncharacterized protein</fullName>
    </submittedName>
</protein>
<evidence type="ECO:0000313" key="1">
    <source>
        <dbReference type="EMBL" id="PHZ07422.1"/>
    </source>
</evidence>
<keyword evidence="2" id="KW-1185">Reference proteome</keyword>
<dbReference type="RefSeq" id="XP_023461130.1">
    <property type="nucleotide sequence ID" value="XM_023609821.1"/>
</dbReference>
<name>A0A2G4SF76_RHIZD</name>
<accession>A0A2G4SF76</accession>
<evidence type="ECO:0000313" key="2">
    <source>
        <dbReference type="Proteomes" id="UP000242254"/>
    </source>
</evidence>
<proteinExistence type="predicted"/>
<dbReference type="Proteomes" id="UP000242254">
    <property type="component" value="Unassembled WGS sequence"/>
</dbReference>
<dbReference type="AlphaFoldDB" id="A0A2G4SF76"/>